<evidence type="ECO:0000256" key="2">
    <source>
        <dbReference type="ARBA" id="ARBA00007935"/>
    </source>
</evidence>
<dbReference type="PANTHER" id="PTHR30472">
    <property type="entry name" value="FERRIC ENTEROBACTIN TRANSPORT SYSTEM PERMEASE PROTEIN"/>
    <property type="match status" value="1"/>
</dbReference>
<dbReference type="GO" id="GO:0022857">
    <property type="term" value="F:transmembrane transporter activity"/>
    <property type="evidence" value="ECO:0007669"/>
    <property type="project" value="InterPro"/>
</dbReference>
<evidence type="ECO:0000256" key="1">
    <source>
        <dbReference type="ARBA" id="ARBA00004651"/>
    </source>
</evidence>
<evidence type="ECO:0000256" key="3">
    <source>
        <dbReference type="ARBA" id="ARBA00022448"/>
    </source>
</evidence>
<comment type="subcellular location">
    <subcellularLocation>
        <location evidence="1">Cell membrane</location>
        <topology evidence="1">Multi-pass membrane protein</topology>
    </subcellularLocation>
</comment>
<dbReference type="InterPro" id="IPR037294">
    <property type="entry name" value="ABC_BtuC-like"/>
</dbReference>
<dbReference type="InterPro" id="IPR000522">
    <property type="entry name" value="ABC_transptr_permease_BtuC"/>
</dbReference>
<organism evidence="9 10">
    <name type="scientific">Corynebacterium oculi</name>
    <dbReference type="NCBI Taxonomy" id="1544416"/>
    <lineage>
        <taxon>Bacteria</taxon>
        <taxon>Bacillati</taxon>
        <taxon>Actinomycetota</taxon>
        <taxon>Actinomycetes</taxon>
        <taxon>Mycobacteriales</taxon>
        <taxon>Corynebacteriaceae</taxon>
        <taxon>Corynebacterium</taxon>
    </lineage>
</organism>
<reference evidence="9 10" key="1">
    <citation type="submission" date="2015-10" db="EMBL/GenBank/DDBJ databases">
        <title>Corynebacteirum lowii and Corynebacterium oculi species nova, derived from human clinical disease and and emended description of Corynebacterium mastiditis.</title>
        <authorList>
            <person name="Bernard K."/>
            <person name="Pacheco A.L."/>
            <person name="Mcdougall C."/>
            <person name="Burtx T."/>
            <person name="Weibe D."/>
            <person name="Tyler S."/>
            <person name="Olson A.B."/>
            <person name="Cnockaert M."/>
            <person name="Eguchi H."/>
            <person name="Kuwahara T."/>
            <person name="Nakayama-Imaohji H."/>
            <person name="Boudewijins M."/>
            <person name="Van Hoecke F."/>
            <person name="Bernier A.-M."/>
            <person name="Vandamme P."/>
        </authorList>
    </citation>
    <scope>NUCLEOTIDE SEQUENCE [LARGE SCALE GENOMIC DNA]</scope>
    <source>
        <strain evidence="9 10">NML 130210</strain>
    </source>
</reference>
<evidence type="ECO:0000256" key="6">
    <source>
        <dbReference type="ARBA" id="ARBA00022989"/>
    </source>
</evidence>
<dbReference type="OrthoDB" id="9782305at2"/>
<comment type="similarity">
    <text evidence="2">Belongs to the binding-protein-dependent transport system permease family. FecCD subfamily.</text>
</comment>
<accession>A0A0Q1DSQ2</accession>
<feature type="transmembrane region" description="Helical" evidence="8">
    <location>
        <begin position="284"/>
        <end position="303"/>
    </location>
</feature>
<dbReference type="GO" id="GO:0033214">
    <property type="term" value="P:siderophore-iron import into cell"/>
    <property type="evidence" value="ECO:0007669"/>
    <property type="project" value="TreeGrafter"/>
</dbReference>
<feature type="transmembrane region" description="Helical" evidence="8">
    <location>
        <begin position="124"/>
        <end position="145"/>
    </location>
</feature>
<evidence type="ECO:0000256" key="7">
    <source>
        <dbReference type="ARBA" id="ARBA00023136"/>
    </source>
</evidence>
<keyword evidence="3" id="KW-0813">Transport</keyword>
<dbReference type="PANTHER" id="PTHR30472:SF1">
    <property type="entry name" value="FE(3+) DICITRATE TRANSPORT SYSTEM PERMEASE PROTEIN FECC-RELATED"/>
    <property type="match status" value="1"/>
</dbReference>
<feature type="transmembrane region" description="Helical" evidence="8">
    <location>
        <begin position="97"/>
        <end position="118"/>
    </location>
</feature>
<dbReference type="PATRIC" id="fig|1544416.3.peg.2045"/>
<dbReference type="GO" id="GO:0005886">
    <property type="term" value="C:plasma membrane"/>
    <property type="evidence" value="ECO:0007669"/>
    <property type="project" value="UniProtKB-SubCell"/>
</dbReference>
<dbReference type="SUPFAM" id="SSF81345">
    <property type="entry name" value="ABC transporter involved in vitamin B12 uptake, BtuC"/>
    <property type="match status" value="1"/>
</dbReference>
<dbReference type="Pfam" id="PF01032">
    <property type="entry name" value="FecCD"/>
    <property type="match status" value="1"/>
</dbReference>
<gene>
    <name evidence="9" type="primary">fepD_2</name>
    <name evidence="9" type="ORF">Cocul_02050</name>
</gene>
<sequence length="341" mass="34474">MPAPPPRSRLLGLVLILVGLLLACIASLAHGSHPLPYSVVWDALRHHGTGAEAQQAEVIVWEQRWPRTLVAVIAGAGFGVSGALIQAITRNPLADPGILGVNAGAAFTVTVGVSALGLSSASGYIWFAFLGAALTTGLVYAIGAASGRGGTAHPGTLVLAGVALGAVLTGLSRFLTLINPDTFDAIRHWGVGSVAGASLSDALSVLPFVAAGLVLALALSPALNSIALGDDLAASLGTKVGRTRVLSILALTLLAGSATALTGGIGFVGLMVPHVVRWFVGPDQRWIIAYSILAAPVLVLAADTVGRVIARPGEIEAGIITALLGAPVLIALVRRRKVSGL</sequence>
<proteinExistence type="inferred from homology"/>
<dbReference type="FunFam" id="1.10.3470.10:FF:000001">
    <property type="entry name" value="Vitamin B12 ABC transporter permease BtuC"/>
    <property type="match status" value="1"/>
</dbReference>
<dbReference type="RefSeq" id="WP_055123128.1">
    <property type="nucleotide sequence ID" value="NZ_LKST01000004.1"/>
</dbReference>
<keyword evidence="6 8" id="KW-1133">Transmembrane helix</keyword>
<evidence type="ECO:0000256" key="5">
    <source>
        <dbReference type="ARBA" id="ARBA00022692"/>
    </source>
</evidence>
<keyword evidence="4" id="KW-1003">Cell membrane</keyword>
<comment type="caution">
    <text evidence="9">The sequence shown here is derived from an EMBL/GenBank/DDBJ whole genome shotgun (WGS) entry which is preliminary data.</text>
</comment>
<keyword evidence="5 8" id="KW-0812">Transmembrane</keyword>
<keyword evidence="7 8" id="KW-0472">Membrane</keyword>
<dbReference type="Proteomes" id="UP000050517">
    <property type="component" value="Unassembled WGS sequence"/>
</dbReference>
<feature type="transmembrane region" description="Helical" evidence="8">
    <location>
        <begin position="157"/>
        <end position="178"/>
    </location>
</feature>
<evidence type="ECO:0000313" key="10">
    <source>
        <dbReference type="Proteomes" id="UP000050517"/>
    </source>
</evidence>
<dbReference type="STRING" id="1544416.Cocul_02050"/>
<protein>
    <submittedName>
        <fullName evidence="9">Ferric enterobactin transport system permease protein FepD</fullName>
    </submittedName>
</protein>
<feature type="transmembrane region" description="Helical" evidence="8">
    <location>
        <begin position="248"/>
        <end position="272"/>
    </location>
</feature>
<feature type="transmembrane region" description="Helical" evidence="8">
    <location>
        <begin position="68"/>
        <end position="85"/>
    </location>
</feature>
<evidence type="ECO:0000313" key="9">
    <source>
        <dbReference type="EMBL" id="KQB83078.1"/>
    </source>
</evidence>
<feature type="transmembrane region" description="Helical" evidence="8">
    <location>
        <begin position="205"/>
        <end position="227"/>
    </location>
</feature>
<dbReference type="Gene3D" id="1.10.3470.10">
    <property type="entry name" value="ABC transporter involved in vitamin B12 uptake, BtuC"/>
    <property type="match status" value="1"/>
</dbReference>
<name>A0A0Q1DSQ2_9CORY</name>
<dbReference type="PROSITE" id="PS51257">
    <property type="entry name" value="PROKAR_LIPOPROTEIN"/>
    <property type="match status" value="1"/>
</dbReference>
<dbReference type="CDD" id="cd06550">
    <property type="entry name" value="TM_ABC_iron-siderophores_like"/>
    <property type="match status" value="1"/>
</dbReference>
<feature type="transmembrane region" description="Helical" evidence="8">
    <location>
        <begin position="315"/>
        <end position="333"/>
    </location>
</feature>
<dbReference type="EMBL" id="LKST01000004">
    <property type="protein sequence ID" value="KQB83078.1"/>
    <property type="molecule type" value="Genomic_DNA"/>
</dbReference>
<keyword evidence="10" id="KW-1185">Reference proteome</keyword>
<evidence type="ECO:0000256" key="4">
    <source>
        <dbReference type="ARBA" id="ARBA00022475"/>
    </source>
</evidence>
<dbReference type="AlphaFoldDB" id="A0A0Q1DSQ2"/>
<evidence type="ECO:0000256" key="8">
    <source>
        <dbReference type="SAM" id="Phobius"/>
    </source>
</evidence>